<gene>
    <name evidence="1" type="ORF">FGK64_01735</name>
</gene>
<evidence type="ECO:0008006" key="3">
    <source>
        <dbReference type="Google" id="ProtNLM"/>
    </source>
</evidence>
<sequence>MTPIPEDFVNTGIASVGPVAPVRRFQVLGERSSGTNFVKRLLGRNTALEPTEALGWKHTCAAPPAVPRDLAVICVVRAPEPWALSMYDKPWHTTPDMQRLAFAEFIRHPWETIVDRSRYFDLPETSLGQPLHADRDPVNGAPHPNLFALRRAKLNGLLGFLNHNCTCILLRLEIAQADPERALNMIRQRLELPSRKATFRPVVKRLGARFKASVELRPARPDALSEGDRSFMWSQLDTATEAALGYSAR</sequence>
<evidence type="ECO:0000313" key="1">
    <source>
        <dbReference type="EMBL" id="TMV15687.1"/>
    </source>
</evidence>
<comment type="caution">
    <text evidence="1">The sequence shown here is derived from an EMBL/GenBank/DDBJ whole genome shotgun (WGS) entry which is preliminary data.</text>
</comment>
<proteinExistence type="predicted"/>
<dbReference type="Proteomes" id="UP001191082">
    <property type="component" value="Unassembled WGS sequence"/>
</dbReference>
<evidence type="ECO:0000313" key="2">
    <source>
        <dbReference type="Proteomes" id="UP001191082"/>
    </source>
</evidence>
<name>A0ABY2XH07_9RHOB</name>
<protein>
    <recommendedName>
        <fullName evidence="3">Sulfotransferase family protein</fullName>
    </recommendedName>
</protein>
<keyword evidence="2" id="KW-1185">Reference proteome</keyword>
<organism evidence="1 2">
    <name type="scientific">Arenibacterium halophilum</name>
    <dbReference type="NCBI Taxonomy" id="2583821"/>
    <lineage>
        <taxon>Bacteria</taxon>
        <taxon>Pseudomonadati</taxon>
        <taxon>Pseudomonadota</taxon>
        <taxon>Alphaproteobacteria</taxon>
        <taxon>Rhodobacterales</taxon>
        <taxon>Paracoccaceae</taxon>
        <taxon>Arenibacterium</taxon>
    </lineage>
</organism>
<accession>A0ABY2XH07</accession>
<dbReference type="RefSeq" id="WP_138863028.1">
    <property type="nucleotide sequence ID" value="NZ_VCPC01000001.1"/>
</dbReference>
<reference evidence="1 2" key="1">
    <citation type="submission" date="2019-05" db="EMBL/GenBank/DDBJ databases">
        <title>Marivita sp. nov. isolated from sea sediment.</title>
        <authorList>
            <person name="Kim W."/>
        </authorList>
    </citation>
    <scope>NUCLEOTIDE SEQUENCE [LARGE SCALE GENOMIC DNA]</scope>
    <source>
        <strain evidence="1 2">CAU 1492</strain>
    </source>
</reference>
<dbReference type="EMBL" id="VCPC01000001">
    <property type="protein sequence ID" value="TMV15687.1"/>
    <property type="molecule type" value="Genomic_DNA"/>
</dbReference>